<reference evidence="1 2" key="1">
    <citation type="submission" date="2019-09" db="EMBL/GenBank/DDBJ databases">
        <title>Draft genome of the ectomycorrhizal ascomycete Sphaerosporella brunnea.</title>
        <authorList>
            <consortium name="DOE Joint Genome Institute"/>
            <person name="Benucci G.M."/>
            <person name="Marozzi G."/>
            <person name="Antonielli L."/>
            <person name="Sanchez S."/>
            <person name="Marco P."/>
            <person name="Wang X."/>
            <person name="Falini L.B."/>
            <person name="Barry K."/>
            <person name="Haridas S."/>
            <person name="Lipzen A."/>
            <person name="Labutti K."/>
            <person name="Grigoriev I.V."/>
            <person name="Murat C."/>
            <person name="Martin F."/>
            <person name="Albertini E."/>
            <person name="Donnini D."/>
            <person name="Bonito G."/>
        </authorList>
    </citation>
    <scope>NUCLEOTIDE SEQUENCE [LARGE SCALE GENOMIC DNA]</scope>
    <source>
        <strain evidence="1 2">Sb_GMNB300</strain>
    </source>
</reference>
<gene>
    <name evidence="1" type="ORF">FN846DRAFT_896676</name>
</gene>
<sequence>MPPSPSIYVLTCTTTTTTATEEDDDDDEEADNAPELVRAYASRLSANAGARAHLRRRAAEHGIDARNLRVEEWQSERGCYAGVAVARWRRRGEGRHVRVEVEVVGVPLVEEEEEEEEEEHQQGG</sequence>
<dbReference type="AlphaFoldDB" id="A0A5J5EBM9"/>
<dbReference type="Proteomes" id="UP000326924">
    <property type="component" value="Unassembled WGS sequence"/>
</dbReference>
<accession>A0A5J5EBM9</accession>
<evidence type="ECO:0000313" key="1">
    <source>
        <dbReference type="EMBL" id="KAA8892641.1"/>
    </source>
</evidence>
<dbReference type="InParanoid" id="A0A5J5EBM9"/>
<protein>
    <submittedName>
        <fullName evidence="1">Uncharacterized protein</fullName>
    </submittedName>
</protein>
<organism evidence="1 2">
    <name type="scientific">Sphaerosporella brunnea</name>
    <dbReference type="NCBI Taxonomy" id="1250544"/>
    <lineage>
        <taxon>Eukaryota</taxon>
        <taxon>Fungi</taxon>
        <taxon>Dikarya</taxon>
        <taxon>Ascomycota</taxon>
        <taxon>Pezizomycotina</taxon>
        <taxon>Pezizomycetes</taxon>
        <taxon>Pezizales</taxon>
        <taxon>Pyronemataceae</taxon>
        <taxon>Sphaerosporella</taxon>
    </lineage>
</organism>
<proteinExistence type="predicted"/>
<dbReference type="EMBL" id="VXIS01000654">
    <property type="protein sequence ID" value="KAA8892641.1"/>
    <property type="molecule type" value="Genomic_DNA"/>
</dbReference>
<evidence type="ECO:0000313" key="2">
    <source>
        <dbReference type="Proteomes" id="UP000326924"/>
    </source>
</evidence>
<keyword evidence="2" id="KW-1185">Reference proteome</keyword>
<comment type="caution">
    <text evidence="1">The sequence shown here is derived from an EMBL/GenBank/DDBJ whole genome shotgun (WGS) entry which is preliminary data.</text>
</comment>
<name>A0A5J5EBM9_9PEZI</name>